<evidence type="ECO:0000313" key="1">
    <source>
        <dbReference type="EMBL" id="OCW57168.1"/>
    </source>
</evidence>
<sequence length="241" mass="26480">MCRVVVSQSMYFPWVGMLEQIRLADVVIHFDDVQFIRNSFFNRSQVKIPGGTAWMTVPLSGYHRGQTIDQVRIQPVEDWGKRHSGLLGESVRATPFADDALGMLEAVLAGAHDSLSGLARASMMALSRYFGLDADTRFLDSRDFGVGGSASERLLALVKAVGGTDYITGHGARNYLDHGLFEANGVTVSYMDYRRLPYPQPHGAFTPHVTGLDLVANCGRAGRANIVSETRNWKEFLNGPA</sequence>
<dbReference type="Pfam" id="PF08889">
    <property type="entry name" value="WbqC"/>
    <property type="match status" value="1"/>
</dbReference>
<proteinExistence type="predicted"/>
<organism evidence="1 2">
    <name type="scientific">Hoeflea olei</name>
    <dbReference type="NCBI Taxonomy" id="1480615"/>
    <lineage>
        <taxon>Bacteria</taxon>
        <taxon>Pseudomonadati</taxon>
        <taxon>Pseudomonadota</taxon>
        <taxon>Alphaproteobacteria</taxon>
        <taxon>Hyphomicrobiales</taxon>
        <taxon>Rhizobiaceae</taxon>
        <taxon>Hoeflea</taxon>
    </lineage>
</organism>
<reference evidence="1 2" key="1">
    <citation type="submission" date="2015-12" db="EMBL/GenBank/DDBJ databases">
        <authorList>
            <person name="Shamseldin A."/>
            <person name="Moawad H."/>
            <person name="Abd El-Rahim W.M."/>
            <person name="Sadowsky M.J."/>
        </authorList>
    </citation>
    <scope>NUCLEOTIDE SEQUENCE [LARGE SCALE GENOMIC DNA]</scope>
    <source>
        <strain evidence="1 2">JC234</strain>
    </source>
</reference>
<name>A0A1C1YUE2_9HYPH</name>
<dbReference type="OrthoDB" id="3611744at2"/>
<accession>A0A1C1YUE2</accession>
<dbReference type="InterPro" id="IPR014985">
    <property type="entry name" value="WbqC"/>
</dbReference>
<dbReference type="AlphaFoldDB" id="A0A1C1YUE2"/>
<gene>
    <name evidence="1" type="ORF">AWJ14_06955</name>
</gene>
<protein>
    <recommendedName>
        <fullName evidence="3">WbqC-like protein</fullName>
    </recommendedName>
</protein>
<keyword evidence="2" id="KW-1185">Reference proteome</keyword>
<dbReference type="EMBL" id="LQZT01000023">
    <property type="protein sequence ID" value="OCW57168.1"/>
    <property type="molecule type" value="Genomic_DNA"/>
</dbReference>
<dbReference type="STRING" id="1480615.AWJ14_06955"/>
<comment type="caution">
    <text evidence="1">The sequence shown here is derived from an EMBL/GenBank/DDBJ whole genome shotgun (WGS) entry which is preliminary data.</text>
</comment>
<evidence type="ECO:0008006" key="3">
    <source>
        <dbReference type="Google" id="ProtNLM"/>
    </source>
</evidence>
<dbReference type="Proteomes" id="UP000094795">
    <property type="component" value="Unassembled WGS sequence"/>
</dbReference>
<evidence type="ECO:0000313" key="2">
    <source>
        <dbReference type="Proteomes" id="UP000094795"/>
    </source>
</evidence>